<gene>
    <name evidence="1" type="ORF">ZEAMMB73_Zm00001d010425</name>
</gene>
<accession>A0A1D6FQY6</accession>
<protein>
    <submittedName>
        <fullName evidence="1">Uncharacterized protein</fullName>
    </submittedName>
</protein>
<reference evidence="1" key="1">
    <citation type="submission" date="2015-12" db="EMBL/GenBank/DDBJ databases">
        <title>Update maize B73 reference genome by single molecule sequencing technologies.</title>
        <authorList>
            <consortium name="Maize Genome Sequencing Project"/>
            <person name="Ware D."/>
        </authorList>
    </citation>
    <scope>NUCLEOTIDE SEQUENCE</scope>
    <source>
        <tissue evidence="1">Seedling</tissue>
    </source>
</reference>
<sequence length="80" mass="8494">MCSLIRLLHCLLLIGTSLFSSDLLSLPPSSSALLLPLLSAPSFARTLPILPCTLRLLALFCSSAYACVDACLVFCSAVQH</sequence>
<dbReference type="EMBL" id="CM000784">
    <property type="protein sequence ID" value="AQK94030.1"/>
    <property type="molecule type" value="Genomic_DNA"/>
</dbReference>
<name>A0A1D6FQY6_MAIZE</name>
<evidence type="ECO:0000313" key="1">
    <source>
        <dbReference type="EMBL" id="AQK94030.1"/>
    </source>
</evidence>
<organism evidence="1">
    <name type="scientific">Zea mays</name>
    <name type="common">Maize</name>
    <dbReference type="NCBI Taxonomy" id="4577"/>
    <lineage>
        <taxon>Eukaryota</taxon>
        <taxon>Viridiplantae</taxon>
        <taxon>Streptophyta</taxon>
        <taxon>Embryophyta</taxon>
        <taxon>Tracheophyta</taxon>
        <taxon>Spermatophyta</taxon>
        <taxon>Magnoliopsida</taxon>
        <taxon>Liliopsida</taxon>
        <taxon>Poales</taxon>
        <taxon>Poaceae</taxon>
        <taxon>PACMAD clade</taxon>
        <taxon>Panicoideae</taxon>
        <taxon>Andropogonodae</taxon>
        <taxon>Andropogoneae</taxon>
        <taxon>Tripsacinae</taxon>
        <taxon>Zea</taxon>
    </lineage>
</organism>
<dbReference type="AlphaFoldDB" id="A0A1D6FQY6"/>
<proteinExistence type="predicted"/>